<evidence type="ECO:0000313" key="2">
    <source>
        <dbReference type="EMBL" id="CAH1782627.1"/>
    </source>
</evidence>
<dbReference type="EMBL" id="CAIIXF020000005">
    <property type="protein sequence ID" value="CAH1782627.1"/>
    <property type="molecule type" value="Genomic_DNA"/>
</dbReference>
<accession>A0A8S4NR92</accession>
<feature type="non-terminal residue" evidence="2">
    <location>
        <position position="132"/>
    </location>
</feature>
<protein>
    <submittedName>
        <fullName evidence="2">Uncharacterized protein</fullName>
    </submittedName>
</protein>
<feature type="compositionally biased region" description="Basic and acidic residues" evidence="1">
    <location>
        <begin position="40"/>
        <end position="59"/>
    </location>
</feature>
<proteinExistence type="predicted"/>
<dbReference type="AlphaFoldDB" id="A0A8S4NR92"/>
<feature type="region of interest" description="Disordered" evidence="1">
    <location>
        <begin position="1"/>
        <end position="70"/>
    </location>
</feature>
<comment type="caution">
    <text evidence="2">The sequence shown here is derived from an EMBL/GenBank/DDBJ whole genome shotgun (WGS) entry which is preliminary data.</text>
</comment>
<evidence type="ECO:0000256" key="1">
    <source>
        <dbReference type="SAM" id="MobiDB-lite"/>
    </source>
</evidence>
<keyword evidence="3" id="KW-1185">Reference proteome</keyword>
<organism evidence="2 3">
    <name type="scientific">Owenia fusiformis</name>
    <name type="common">Polychaete worm</name>
    <dbReference type="NCBI Taxonomy" id="6347"/>
    <lineage>
        <taxon>Eukaryota</taxon>
        <taxon>Metazoa</taxon>
        <taxon>Spiralia</taxon>
        <taxon>Lophotrochozoa</taxon>
        <taxon>Annelida</taxon>
        <taxon>Polychaeta</taxon>
        <taxon>Sedentaria</taxon>
        <taxon>Canalipalpata</taxon>
        <taxon>Sabellida</taxon>
        <taxon>Oweniida</taxon>
        <taxon>Oweniidae</taxon>
        <taxon>Owenia</taxon>
    </lineage>
</organism>
<sequence>MSQRQQNVKLAGSGKSISMSAIKSEREKESSVRTLSIPDQHQRKESCSDEEGNAIREEAEGSDCQPKPLENLNKATANLGHESANSRAFREMYQRGCASKYSMADYLITGGTGYVPDDGLTGAAMLANGEGL</sequence>
<dbReference type="Proteomes" id="UP000749559">
    <property type="component" value="Unassembled WGS sequence"/>
</dbReference>
<reference evidence="2" key="1">
    <citation type="submission" date="2022-03" db="EMBL/GenBank/DDBJ databases">
        <authorList>
            <person name="Martin C."/>
        </authorList>
    </citation>
    <scope>NUCLEOTIDE SEQUENCE</scope>
</reference>
<dbReference type="OrthoDB" id="416622at2759"/>
<evidence type="ECO:0000313" key="3">
    <source>
        <dbReference type="Proteomes" id="UP000749559"/>
    </source>
</evidence>
<name>A0A8S4NR92_OWEFU</name>
<gene>
    <name evidence="2" type="ORF">OFUS_LOCUS9056</name>
</gene>